<dbReference type="InterPro" id="IPR021858">
    <property type="entry name" value="Fun_TF"/>
</dbReference>
<dbReference type="OrthoDB" id="416217at2759"/>
<dbReference type="CDD" id="cd00067">
    <property type="entry name" value="GAL4"/>
    <property type="match status" value="1"/>
</dbReference>
<reference evidence="2 3" key="1">
    <citation type="submission" date="2017-02" db="EMBL/GenBank/DDBJ databases">
        <title>Genomes of Trichoderma spp. with biocontrol activity.</title>
        <authorList>
            <person name="Gardiner D."/>
            <person name="Kazan K."/>
            <person name="Vos C."/>
            <person name="Harvey P."/>
        </authorList>
    </citation>
    <scope>NUCLEOTIDE SEQUENCE [LARGE SCALE GENOMIC DNA]</scope>
    <source>
        <strain evidence="2 3">Tr1</strain>
    </source>
</reference>
<sequence length="457" mass="51928">MPPDGNFGVFALSKTGESQILAAPRVDDLGREPRQRKRHAKSRAGCLSCKSSRVKIGKKMDMPLMILQCDETRPACARCAARHIHCQYEFSIMSMLPKFTRQQLQSRRYGAGSVPKSLGLGLDLPSLRLMHHFDHYTAPTLAFGSLVWRDGVLPVALNNEVVMHAVLMISAAHQRSLSPHKAEHNKAMSYHLDLTLSGFRDLLSQGTDGFNHDIIIACALLLVHYAWSMPFFAYEDDKIDMTSEPDRLLKFAAGLKTVMKTMKQDERYTNGIFKGPMSYNSIDQFRQFEESLAETFVFDDIFFSARTVTLTDYDGGCIEGHDFNACDRLTPLLRTMDAASKGRAIYHLLPQIQVYTLFWPAKASKDFEEDVAENKTEALVIMLCFYATAWRLLSEDVWWAKSRTKVMCEIIYEYLDKNKDPKWEGDFENIRRYFGFAQDSAGKWGIGRSPGCRPDGF</sequence>
<evidence type="ECO:0000313" key="3">
    <source>
        <dbReference type="Proteomes" id="UP000236290"/>
    </source>
</evidence>
<accession>A0A2K0TA45</accession>
<dbReference type="GO" id="GO:0008270">
    <property type="term" value="F:zinc ion binding"/>
    <property type="evidence" value="ECO:0007669"/>
    <property type="project" value="InterPro"/>
</dbReference>
<keyword evidence="1" id="KW-0539">Nucleus</keyword>
<proteinExistence type="predicted"/>
<protein>
    <recommendedName>
        <fullName evidence="4">Zn(2)-C6 fungal-type domain-containing protein</fullName>
    </recommendedName>
</protein>
<gene>
    <name evidence="2" type="ORF">THARTR1_11173</name>
</gene>
<dbReference type="PANTHER" id="PTHR47784">
    <property type="entry name" value="STEROL UPTAKE CONTROL PROTEIN 2"/>
    <property type="match status" value="1"/>
</dbReference>
<dbReference type="Gene3D" id="4.10.240.10">
    <property type="entry name" value="Zn(2)-C6 fungal-type DNA-binding domain"/>
    <property type="match status" value="1"/>
</dbReference>
<dbReference type="AlphaFoldDB" id="A0A2K0TA45"/>
<dbReference type="Proteomes" id="UP000236290">
    <property type="component" value="Unassembled WGS sequence"/>
</dbReference>
<dbReference type="Pfam" id="PF11951">
    <property type="entry name" value="Fungal_trans_2"/>
    <property type="match status" value="1"/>
</dbReference>
<dbReference type="InterPro" id="IPR053157">
    <property type="entry name" value="Sterol_Uptake_Regulator"/>
</dbReference>
<organism evidence="2 3">
    <name type="scientific">Trichoderma harzianum</name>
    <name type="common">Hypocrea lixii</name>
    <dbReference type="NCBI Taxonomy" id="5544"/>
    <lineage>
        <taxon>Eukaryota</taxon>
        <taxon>Fungi</taxon>
        <taxon>Dikarya</taxon>
        <taxon>Ascomycota</taxon>
        <taxon>Pezizomycotina</taxon>
        <taxon>Sordariomycetes</taxon>
        <taxon>Hypocreomycetidae</taxon>
        <taxon>Hypocreales</taxon>
        <taxon>Hypocreaceae</taxon>
        <taxon>Trichoderma</taxon>
    </lineage>
</organism>
<evidence type="ECO:0000313" key="2">
    <source>
        <dbReference type="EMBL" id="PNP42382.1"/>
    </source>
</evidence>
<evidence type="ECO:0008006" key="4">
    <source>
        <dbReference type="Google" id="ProtNLM"/>
    </source>
</evidence>
<dbReference type="EMBL" id="MTYI01000391">
    <property type="protein sequence ID" value="PNP42382.1"/>
    <property type="molecule type" value="Genomic_DNA"/>
</dbReference>
<evidence type="ECO:0000256" key="1">
    <source>
        <dbReference type="ARBA" id="ARBA00023242"/>
    </source>
</evidence>
<dbReference type="InterPro" id="IPR001138">
    <property type="entry name" value="Zn2Cys6_DnaBD"/>
</dbReference>
<dbReference type="PANTHER" id="PTHR47784:SF5">
    <property type="entry name" value="STEROL UPTAKE CONTROL PROTEIN 2"/>
    <property type="match status" value="1"/>
</dbReference>
<dbReference type="GO" id="GO:0001228">
    <property type="term" value="F:DNA-binding transcription activator activity, RNA polymerase II-specific"/>
    <property type="evidence" value="ECO:0007669"/>
    <property type="project" value="TreeGrafter"/>
</dbReference>
<comment type="caution">
    <text evidence="2">The sequence shown here is derived from an EMBL/GenBank/DDBJ whole genome shotgun (WGS) entry which is preliminary data.</text>
</comment>
<name>A0A2K0TA45_TRIHA</name>
<dbReference type="InterPro" id="IPR036864">
    <property type="entry name" value="Zn2-C6_fun-type_DNA-bd_sf"/>
</dbReference>